<dbReference type="SUPFAM" id="SSF56672">
    <property type="entry name" value="DNA/RNA polymerases"/>
    <property type="match status" value="1"/>
</dbReference>
<keyword evidence="3" id="KW-0540">Nuclease</keyword>
<accession>A0A6L2K4R8</accession>
<evidence type="ECO:0000256" key="1">
    <source>
        <dbReference type="ARBA" id="ARBA00022679"/>
    </source>
</evidence>
<keyword evidence="5" id="KW-0378">Hydrolase</keyword>
<gene>
    <name evidence="9" type="ORF">Tci_014842</name>
</gene>
<organism evidence="9">
    <name type="scientific">Tanacetum cinerariifolium</name>
    <name type="common">Dalmatian daisy</name>
    <name type="synonym">Chrysanthemum cinerariifolium</name>
    <dbReference type="NCBI Taxonomy" id="118510"/>
    <lineage>
        <taxon>Eukaryota</taxon>
        <taxon>Viridiplantae</taxon>
        <taxon>Streptophyta</taxon>
        <taxon>Embryophyta</taxon>
        <taxon>Tracheophyta</taxon>
        <taxon>Spermatophyta</taxon>
        <taxon>Magnoliopsida</taxon>
        <taxon>eudicotyledons</taxon>
        <taxon>Gunneridae</taxon>
        <taxon>Pentapetalae</taxon>
        <taxon>asterids</taxon>
        <taxon>campanulids</taxon>
        <taxon>Asterales</taxon>
        <taxon>Asteraceae</taxon>
        <taxon>Asteroideae</taxon>
        <taxon>Anthemideae</taxon>
        <taxon>Anthemidinae</taxon>
        <taxon>Tanacetum</taxon>
    </lineage>
</organism>
<evidence type="ECO:0000313" key="9">
    <source>
        <dbReference type="EMBL" id="GEU42864.1"/>
    </source>
</evidence>
<sequence length="262" mass="29393">MKKFVQALPMLTATRAGETLIMYIAASKESINATLFAKRSEGKIPVYFVSRVLQGAELNYPALEKLILALVHAARRLRIYFQVHMIMVLTSTPIRQALTGPEKTRRVAKWAIELGEHDIVFLKIDERETPVDFLPEIPLYESGKGVKEKEVSDPSNKWKLYIDRAFSFNGAGAGLMLIDPAGKEYTYTLCFEFETTNNEAVRGTPSRISYSLGNGNHKSSDIPRLATSGKPNKDNLHSEIDVNQKLLAEGKDRTKGVRRVHN</sequence>
<dbReference type="InterPro" id="IPR041373">
    <property type="entry name" value="RT_RNaseH"/>
</dbReference>
<keyword evidence="4" id="KW-0255">Endonuclease</keyword>
<evidence type="ECO:0000256" key="2">
    <source>
        <dbReference type="ARBA" id="ARBA00022695"/>
    </source>
</evidence>
<feature type="region of interest" description="Disordered" evidence="7">
    <location>
        <begin position="211"/>
        <end position="262"/>
    </location>
</feature>
<feature type="domain" description="Reverse transcriptase RNase H-like" evidence="8">
    <location>
        <begin position="18"/>
        <end position="116"/>
    </location>
</feature>
<dbReference type="GO" id="GO:0003964">
    <property type="term" value="F:RNA-directed DNA polymerase activity"/>
    <property type="evidence" value="ECO:0007669"/>
    <property type="project" value="UniProtKB-KW"/>
</dbReference>
<dbReference type="GO" id="GO:0004519">
    <property type="term" value="F:endonuclease activity"/>
    <property type="evidence" value="ECO:0007669"/>
    <property type="project" value="UniProtKB-KW"/>
</dbReference>
<keyword evidence="1" id="KW-0808">Transferase</keyword>
<dbReference type="PANTHER" id="PTHR48475:SF1">
    <property type="entry name" value="RNASE H TYPE-1 DOMAIN-CONTAINING PROTEIN"/>
    <property type="match status" value="1"/>
</dbReference>
<dbReference type="AlphaFoldDB" id="A0A6L2K4R8"/>
<keyword evidence="2" id="KW-0548">Nucleotidyltransferase</keyword>
<dbReference type="EMBL" id="BKCJ010001627">
    <property type="protein sequence ID" value="GEU42864.1"/>
    <property type="molecule type" value="Genomic_DNA"/>
</dbReference>
<evidence type="ECO:0000256" key="7">
    <source>
        <dbReference type="SAM" id="MobiDB-lite"/>
    </source>
</evidence>
<evidence type="ECO:0000256" key="5">
    <source>
        <dbReference type="ARBA" id="ARBA00022801"/>
    </source>
</evidence>
<dbReference type="PANTHER" id="PTHR48475">
    <property type="entry name" value="RIBONUCLEASE H"/>
    <property type="match status" value="1"/>
</dbReference>
<evidence type="ECO:0000256" key="3">
    <source>
        <dbReference type="ARBA" id="ARBA00022722"/>
    </source>
</evidence>
<evidence type="ECO:0000259" key="8">
    <source>
        <dbReference type="Pfam" id="PF17917"/>
    </source>
</evidence>
<evidence type="ECO:0000256" key="4">
    <source>
        <dbReference type="ARBA" id="ARBA00022759"/>
    </source>
</evidence>
<name>A0A6L2K4R8_TANCI</name>
<evidence type="ECO:0000256" key="6">
    <source>
        <dbReference type="ARBA" id="ARBA00022918"/>
    </source>
</evidence>
<protein>
    <submittedName>
        <fullName evidence="9">Putative ribonuclease H-like domain-containing protein</fullName>
    </submittedName>
</protein>
<dbReference type="InterPro" id="IPR043502">
    <property type="entry name" value="DNA/RNA_pol_sf"/>
</dbReference>
<dbReference type="GO" id="GO:0016787">
    <property type="term" value="F:hydrolase activity"/>
    <property type="evidence" value="ECO:0007669"/>
    <property type="project" value="UniProtKB-KW"/>
</dbReference>
<feature type="compositionally biased region" description="Basic and acidic residues" evidence="7">
    <location>
        <begin position="231"/>
        <end position="255"/>
    </location>
</feature>
<comment type="caution">
    <text evidence="9">The sequence shown here is derived from an EMBL/GenBank/DDBJ whole genome shotgun (WGS) entry which is preliminary data.</text>
</comment>
<dbReference type="Pfam" id="PF17917">
    <property type="entry name" value="RT_RNaseH"/>
    <property type="match status" value="1"/>
</dbReference>
<keyword evidence="6" id="KW-0695">RNA-directed DNA polymerase</keyword>
<reference evidence="9" key="1">
    <citation type="journal article" date="2019" name="Sci. Rep.">
        <title>Draft genome of Tanacetum cinerariifolium, the natural source of mosquito coil.</title>
        <authorList>
            <person name="Yamashiro T."/>
            <person name="Shiraishi A."/>
            <person name="Satake H."/>
            <person name="Nakayama K."/>
        </authorList>
    </citation>
    <scope>NUCLEOTIDE SEQUENCE</scope>
</reference>
<proteinExistence type="predicted"/>